<evidence type="ECO:0000259" key="6">
    <source>
        <dbReference type="PROSITE" id="PS50263"/>
    </source>
</evidence>
<evidence type="ECO:0000313" key="8">
    <source>
        <dbReference type="Proteomes" id="UP000799428"/>
    </source>
</evidence>
<dbReference type="InterPro" id="IPR003010">
    <property type="entry name" value="C-N_Hydrolase"/>
</dbReference>
<sequence>MSTKVRVGAVQSEPVWLNLEGSVDKTISLIKKSAKEGIQVLGFPEVWIPGYPWYVHRSGRLGSADLKYDLQGGGQADSLKCVVDSPFGKIGGLNCWEHRQPLLRFYEYSQGVQIHIASWPAEFEMPDPEKQSWLYHETGEASYRASQFMAIEGQTFVLVASQIMTEENLAKNNCVGNHVTRTMGKTLCEPVGVGEEAILKADIDLRDIDYAKTFIDTVGHYARPDLLSLLVNPLAAKHVTTMK</sequence>
<comment type="catalytic activity">
    <reaction evidence="3">
        <text>a nitrile + 2 H2O = a carboxylate + NH4(+)</text>
        <dbReference type="Rhea" id="RHEA:21724"/>
        <dbReference type="ChEBI" id="CHEBI:15377"/>
        <dbReference type="ChEBI" id="CHEBI:18379"/>
        <dbReference type="ChEBI" id="CHEBI:28938"/>
        <dbReference type="ChEBI" id="CHEBI:29067"/>
        <dbReference type="EC" id="3.5.5.1"/>
    </reaction>
</comment>
<keyword evidence="8" id="KW-1185">Reference proteome</keyword>
<dbReference type="EC" id="3.5.5.1" evidence="4"/>
<name>A0A6G1K7S1_9PLEO</name>
<dbReference type="PANTHER" id="PTHR46044">
    <property type="entry name" value="NITRILASE"/>
    <property type="match status" value="1"/>
</dbReference>
<comment type="similarity">
    <text evidence="1">Belongs to the carbon-nitrogen hydrolase superfamily. Nitrilase family.</text>
</comment>
<evidence type="ECO:0000256" key="3">
    <source>
        <dbReference type="ARBA" id="ARBA00036406"/>
    </source>
</evidence>
<dbReference type="OrthoDB" id="10250282at2759"/>
<keyword evidence="2 7" id="KW-0378">Hydrolase</keyword>
<accession>A0A6G1K7S1</accession>
<dbReference type="Pfam" id="PF00795">
    <property type="entry name" value="CN_hydrolase"/>
    <property type="match status" value="2"/>
</dbReference>
<dbReference type="InterPro" id="IPR044149">
    <property type="entry name" value="Nitrilases_CHs"/>
</dbReference>
<dbReference type="Proteomes" id="UP000799428">
    <property type="component" value="Unassembled WGS sequence"/>
</dbReference>
<dbReference type="GO" id="GO:0016836">
    <property type="term" value="F:hydro-lyase activity"/>
    <property type="evidence" value="ECO:0007669"/>
    <property type="project" value="UniProtKB-ARBA"/>
</dbReference>
<reference evidence="7" key="1">
    <citation type="journal article" date="2020" name="Stud. Mycol.">
        <title>101 Dothideomycetes genomes: a test case for predicting lifestyles and emergence of pathogens.</title>
        <authorList>
            <person name="Haridas S."/>
            <person name="Albert R."/>
            <person name="Binder M."/>
            <person name="Bloem J."/>
            <person name="Labutti K."/>
            <person name="Salamov A."/>
            <person name="Andreopoulos B."/>
            <person name="Baker S."/>
            <person name="Barry K."/>
            <person name="Bills G."/>
            <person name="Bluhm B."/>
            <person name="Cannon C."/>
            <person name="Castanera R."/>
            <person name="Culley D."/>
            <person name="Daum C."/>
            <person name="Ezra D."/>
            <person name="Gonzalez J."/>
            <person name="Henrissat B."/>
            <person name="Kuo A."/>
            <person name="Liang C."/>
            <person name="Lipzen A."/>
            <person name="Lutzoni F."/>
            <person name="Magnuson J."/>
            <person name="Mondo S."/>
            <person name="Nolan M."/>
            <person name="Ohm R."/>
            <person name="Pangilinan J."/>
            <person name="Park H.-J."/>
            <person name="Ramirez L."/>
            <person name="Alfaro M."/>
            <person name="Sun H."/>
            <person name="Tritt A."/>
            <person name="Yoshinaga Y."/>
            <person name="Zwiers L.-H."/>
            <person name="Turgeon B."/>
            <person name="Goodwin S."/>
            <person name="Spatafora J."/>
            <person name="Crous P."/>
            <person name="Grigoriev I."/>
        </authorList>
    </citation>
    <scope>NUCLEOTIDE SEQUENCE</scope>
    <source>
        <strain evidence="7">CBS 279.74</strain>
    </source>
</reference>
<dbReference type="Gene3D" id="3.60.110.10">
    <property type="entry name" value="Carbon-nitrogen hydrolase"/>
    <property type="match status" value="2"/>
</dbReference>
<dbReference type="InterPro" id="IPR036526">
    <property type="entry name" value="C-N_Hydrolase_sf"/>
</dbReference>
<dbReference type="EMBL" id="MU005771">
    <property type="protein sequence ID" value="KAF2708936.1"/>
    <property type="molecule type" value="Genomic_DNA"/>
</dbReference>
<dbReference type="InterPro" id="IPR000132">
    <property type="entry name" value="Nitrilase/CN_hydratase_CS"/>
</dbReference>
<dbReference type="PROSITE" id="PS00920">
    <property type="entry name" value="NITRIL_CHT_1"/>
    <property type="match status" value="1"/>
</dbReference>
<gene>
    <name evidence="7" type="ORF">K504DRAFT_477346</name>
</gene>
<evidence type="ECO:0000256" key="1">
    <source>
        <dbReference type="ARBA" id="ARBA00008129"/>
    </source>
</evidence>
<evidence type="ECO:0000256" key="4">
    <source>
        <dbReference type="ARBA" id="ARBA00039045"/>
    </source>
</evidence>
<evidence type="ECO:0000256" key="5">
    <source>
        <dbReference type="PROSITE-ProRule" id="PRU10139"/>
    </source>
</evidence>
<dbReference type="AlphaFoldDB" id="A0A6G1K7S1"/>
<dbReference type="PROSITE" id="PS50263">
    <property type="entry name" value="CN_HYDROLASE"/>
    <property type="match status" value="1"/>
</dbReference>
<evidence type="ECO:0000313" key="7">
    <source>
        <dbReference type="EMBL" id="KAF2708936.1"/>
    </source>
</evidence>
<organism evidence="7 8">
    <name type="scientific">Pleomassaria siparia CBS 279.74</name>
    <dbReference type="NCBI Taxonomy" id="1314801"/>
    <lineage>
        <taxon>Eukaryota</taxon>
        <taxon>Fungi</taxon>
        <taxon>Dikarya</taxon>
        <taxon>Ascomycota</taxon>
        <taxon>Pezizomycotina</taxon>
        <taxon>Dothideomycetes</taxon>
        <taxon>Pleosporomycetidae</taxon>
        <taxon>Pleosporales</taxon>
        <taxon>Pleomassariaceae</taxon>
        <taxon>Pleomassaria</taxon>
    </lineage>
</organism>
<proteinExistence type="inferred from homology"/>
<feature type="active site" description="Proton acceptor" evidence="5">
    <location>
        <position position="45"/>
    </location>
</feature>
<dbReference type="SUPFAM" id="SSF56317">
    <property type="entry name" value="Carbon-nitrogen hydrolase"/>
    <property type="match status" value="1"/>
</dbReference>
<protein>
    <recommendedName>
        <fullName evidence="4">nitrilase</fullName>
        <ecNumber evidence="4">3.5.5.1</ecNumber>
    </recommendedName>
</protein>
<dbReference type="PANTHER" id="PTHR46044:SF14">
    <property type="entry name" value="ARYLACETONITRILASE"/>
    <property type="match status" value="1"/>
</dbReference>
<dbReference type="GO" id="GO:0000257">
    <property type="term" value="F:nitrilase activity"/>
    <property type="evidence" value="ECO:0007669"/>
    <property type="project" value="UniProtKB-EC"/>
</dbReference>
<dbReference type="PROSITE" id="PS00921">
    <property type="entry name" value="NITRIL_CHT_2"/>
    <property type="match status" value="1"/>
</dbReference>
<feature type="domain" description="CN hydrolase" evidence="6">
    <location>
        <begin position="5"/>
        <end position="205"/>
    </location>
</feature>
<evidence type="ECO:0000256" key="2">
    <source>
        <dbReference type="ARBA" id="ARBA00022801"/>
    </source>
</evidence>